<sequence>MVAARDFDGATDYVELSDIALTDFTMAAWVKLDTLPTGTSPTDASFKMI</sequence>
<organism evidence="1">
    <name type="scientific">marine sediment metagenome</name>
    <dbReference type="NCBI Taxonomy" id="412755"/>
    <lineage>
        <taxon>unclassified sequences</taxon>
        <taxon>metagenomes</taxon>
        <taxon>ecological metagenomes</taxon>
    </lineage>
</organism>
<feature type="non-terminal residue" evidence="1">
    <location>
        <position position="49"/>
    </location>
</feature>
<evidence type="ECO:0000313" key="1">
    <source>
        <dbReference type="EMBL" id="GAG17387.1"/>
    </source>
</evidence>
<protein>
    <submittedName>
        <fullName evidence="1">Uncharacterized protein</fullName>
    </submittedName>
</protein>
<gene>
    <name evidence="1" type="ORF">S01H1_52599</name>
</gene>
<proteinExistence type="predicted"/>
<comment type="caution">
    <text evidence="1">The sequence shown here is derived from an EMBL/GenBank/DDBJ whole genome shotgun (WGS) entry which is preliminary data.</text>
</comment>
<accession>X0W240</accession>
<reference evidence="1" key="1">
    <citation type="journal article" date="2014" name="Front. Microbiol.">
        <title>High frequency of phylogenetically diverse reductive dehalogenase-homologous genes in deep subseafloor sedimentary metagenomes.</title>
        <authorList>
            <person name="Kawai M."/>
            <person name="Futagami T."/>
            <person name="Toyoda A."/>
            <person name="Takaki Y."/>
            <person name="Nishi S."/>
            <person name="Hori S."/>
            <person name="Arai W."/>
            <person name="Tsubouchi T."/>
            <person name="Morono Y."/>
            <person name="Uchiyama I."/>
            <person name="Ito T."/>
            <person name="Fujiyama A."/>
            <person name="Inagaki F."/>
            <person name="Takami H."/>
        </authorList>
    </citation>
    <scope>NUCLEOTIDE SEQUENCE</scope>
    <source>
        <strain evidence="1">Expedition CK06-06</strain>
    </source>
</reference>
<dbReference type="SUPFAM" id="SSF49899">
    <property type="entry name" value="Concanavalin A-like lectins/glucanases"/>
    <property type="match status" value="1"/>
</dbReference>
<dbReference type="EMBL" id="BARS01034007">
    <property type="protein sequence ID" value="GAG17387.1"/>
    <property type="molecule type" value="Genomic_DNA"/>
</dbReference>
<name>X0W240_9ZZZZ</name>
<dbReference type="Gene3D" id="2.60.120.200">
    <property type="match status" value="1"/>
</dbReference>
<dbReference type="InterPro" id="IPR013320">
    <property type="entry name" value="ConA-like_dom_sf"/>
</dbReference>
<dbReference type="AlphaFoldDB" id="X0W240"/>